<dbReference type="AlphaFoldDB" id="A0A1I5RXC4"/>
<keyword evidence="5 8" id="KW-0812">Transmembrane</keyword>
<protein>
    <submittedName>
        <fullName evidence="10">Chloramphenicol-sensitive protein RarD</fullName>
    </submittedName>
</protein>
<feature type="transmembrane region" description="Helical" evidence="8">
    <location>
        <begin position="158"/>
        <end position="175"/>
    </location>
</feature>
<dbReference type="STRING" id="1121869.SAMN03084138_02683"/>
<dbReference type="Proteomes" id="UP000182692">
    <property type="component" value="Unassembled WGS sequence"/>
</dbReference>
<evidence type="ECO:0000256" key="4">
    <source>
        <dbReference type="ARBA" id="ARBA00022475"/>
    </source>
</evidence>
<feature type="transmembrane region" description="Helical" evidence="8">
    <location>
        <begin position="93"/>
        <end position="115"/>
    </location>
</feature>
<dbReference type="GO" id="GO:0005886">
    <property type="term" value="C:plasma membrane"/>
    <property type="evidence" value="ECO:0007669"/>
    <property type="project" value="UniProtKB-SubCell"/>
</dbReference>
<dbReference type="EMBL" id="FOWR01000019">
    <property type="protein sequence ID" value="SFP62961.1"/>
    <property type="molecule type" value="Genomic_DNA"/>
</dbReference>
<keyword evidence="3" id="KW-0813">Transport</keyword>
<organism evidence="10 11">
    <name type="scientific">Enterovibrio norvegicus DSM 15893</name>
    <dbReference type="NCBI Taxonomy" id="1121869"/>
    <lineage>
        <taxon>Bacteria</taxon>
        <taxon>Pseudomonadati</taxon>
        <taxon>Pseudomonadota</taxon>
        <taxon>Gammaproteobacteria</taxon>
        <taxon>Vibrionales</taxon>
        <taxon>Vibrionaceae</taxon>
        <taxon>Enterovibrio</taxon>
    </lineage>
</organism>
<evidence type="ECO:0000256" key="7">
    <source>
        <dbReference type="ARBA" id="ARBA00023136"/>
    </source>
</evidence>
<evidence type="ECO:0000313" key="11">
    <source>
        <dbReference type="Proteomes" id="UP000182692"/>
    </source>
</evidence>
<feature type="transmembrane region" description="Helical" evidence="8">
    <location>
        <begin position="233"/>
        <end position="252"/>
    </location>
</feature>
<dbReference type="Pfam" id="PF00892">
    <property type="entry name" value="EamA"/>
    <property type="match status" value="1"/>
</dbReference>
<evidence type="ECO:0000256" key="8">
    <source>
        <dbReference type="SAM" id="Phobius"/>
    </source>
</evidence>
<feature type="transmembrane region" description="Helical" evidence="8">
    <location>
        <begin position="296"/>
        <end position="315"/>
    </location>
</feature>
<feature type="transmembrane region" description="Helical" evidence="8">
    <location>
        <begin position="327"/>
        <end position="343"/>
    </location>
</feature>
<evidence type="ECO:0000256" key="2">
    <source>
        <dbReference type="ARBA" id="ARBA00007362"/>
    </source>
</evidence>
<proteinExistence type="inferred from homology"/>
<feature type="domain" description="EamA" evidence="9">
    <location>
        <begin position="62"/>
        <end position="195"/>
    </location>
</feature>
<name>A0A1I5RXC4_9GAMM</name>
<evidence type="ECO:0000259" key="9">
    <source>
        <dbReference type="Pfam" id="PF00892"/>
    </source>
</evidence>
<comment type="similarity">
    <text evidence="2">Belongs to the EamA transporter family.</text>
</comment>
<evidence type="ECO:0000313" key="10">
    <source>
        <dbReference type="EMBL" id="SFP62961.1"/>
    </source>
</evidence>
<feature type="transmembrane region" description="Helical" evidence="8">
    <location>
        <begin position="182"/>
        <end position="198"/>
    </location>
</feature>
<sequence length="356" mass="39620">MPLLSRSAVTMPLHPYISLLISSYFDIYSLNRPSICRTGSRFNHGRKITRDTAVNDAQQTRRGVLLALGAYTMWGIAPIYFKSLTDVPALEVVMHRILWSFFFLAAIVYMSSSFARVRLLFKDKKRMALLAITAIVIASNWLIFIWAVGSNRMLDASLGYYINPLLNVVLGMVFLGERFRKLQWFAVALAASGVGIQLVTFGSLPWVALVLASSFGVYGLLRKKINVDAATGLFIETLVLLPASIIYLFFIAESTTSNLLNNSIGMNVLLIAAGVVTTLPLLCFNGAATKLRLSTLGFFQYIGPSIMFLLAIGLYNEPFTADKATTFIFIWTALVVFTFDAVKQQRKQRHEKKAQP</sequence>
<dbReference type="PANTHER" id="PTHR22911:SF137">
    <property type="entry name" value="SOLUTE CARRIER FAMILY 35 MEMBER G2-RELATED"/>
    <property type="match status" value="1"/>
</dbReference>
<dbReference type="InterPro" id="IPR037185">
    <property type="entry name" value="EmrE-like"/>
</dbReference>
<keyword evidence="6 8" id="KW-1133">Transmembrane helix</keyword>
<feature type="transmembrane region" description="Helical" evidence="8">
    <location>
        <begin position="63"/>
        <end position="81"/>
    </location>
</feature>
<gene>
    <name evidence="10" type="ORF">SAMN03084138_02683</name>
</gene>
<keyword evidence="4" id="KW-1003">Cell membrane</keyword>
<dbReference type="SUPFAM" id="SSF103481">
    <property type="entry name" value="Multidrug resistance efflux transporter EmrE"/>
    <property type="match status" value="2"/>
</dbReference>
<feature type="transmembrane region" description="Helical" evidence="8">
    <location>
        <begin position="204"/>
        <end position="221"/>
    </location>
</feature>
<evidence type="ECO:0000256" key="5">
    <source>
        <dbReference type="ARBA" id="ARBA00022692"/>
    </source>
</evidence>
<evidence type="ECO:0000256" key="6">
    <source>
        <dbReference type="ARBA" id="ARBA00022989"/>
    </source>
</evidence>
<evidence type="ECO:0000256" key="1">
    <source>
        <dbReference type="ARBA" id="ARBA00004651"/>
    </source>
</evidence>
<comment type="subcellular location">
    <subcellularLocation>
        <location evidence="1">Cell membrane</location>
        <topology evidence="1">Multi-pass membrane protein</topology>
    </subcellularLocation>
</comment>
<dbReference type="InterPro" id="IPR004626">
    <property type="entry name" value="RarD"/>
</dbReference>
<feature type="transmembrane region" description="Helical" evidence="8">
    <location>
        <begin position="127"/>
        <end position="146"/>
    </location>
</feature>
<feature type="transmembrane region" description="Helical" evidence="8">
    <location>
        <begin position="264"/>
        <end position="284"/>
    </location>
</feature>
<accession>A0A1I5RXC4</accession>
<dbReference type="NCBIfam" id="TIGR00688">
    <property type="entry name" value="rarD"/>
    <property type="match status" value="1"/>
</dbReference>
<keyword evidence="7 8" id="KW-0472">Membrane</keyword>
<dbReference type="PANTHER" id="PTHR22911">
    <property type="entry name" value="ACYL-MALONYL CONDENSING ENZYME-RELATED"/>
    <property type="match status" value="1"/>
</dbReference>
<reference evidence="10 11" key="1">
    <citation type="submission" date="2016-10" db="EMBL/GenBank/DDBJ databases">
        <authorList>
            <person name="de Groot N.N."/>
        </authorList>
    </citation>
    <scope>NUCLEOTIDE SEQUENCE [LARGE SCALE GENOMIC DNA]</scope>
    <source>
        <strain evidence="10 11">DSM 15893</strain>
    </source>
</reference>
<evidence type="ECO:0000256" key="3">
    <source>
        <dbReference type="ARBA" id="ARBA00022448"/>
    </source>
</evidence>
<dbReference type="InterPro" id="IPR000620">
    <property type="entry name" value="EamA_dom"/>
</dbReference>